<dbReference type="Pfam" id="PF12833">
    <property type="entry name" value="HTH_18"/>
    <property type="match status" value="1"/>
</dbReference>
<dbReference type="EMBL" id="MLJW01000220">
    <property type="protein sequence ID" value="OIQ92880.1"/>
    <property type="molecule type" value="Genomic_DNA"/>
</dbReference>
<dbReference type="AlphaFoldDB" id="A0A1J5R9Z7"/>
<feature type="domain" description="HTH araC/xylS-type" evidence="3">
    <location>
        <begin position="225"/>
        <end position="323"/>
    </location>
</feature>
<dbReference type="InterPro" id="IPR002818">
    <property type="entry name" value="DJ-1/PfpI"/>
</dbReference>
<organism evidence="4">
    <name type="scientific">mine drainage metagenome</name>
    <dbReference type="NCBI Taxonomy" id="410659"/>
    <lineage>
        <taxon>unclassified sequences</taxon>
        <taxon>metagenomes</taxon>
        <taxon>ecological metagenomes</taxon>
    </lineage>
</organism>
<evidence type="ECO:0000259" key="3">
    <source>
        <dbReference type="PROSITE" id="PS01124"/>
    </source>
</evidence>
<dbReference type="SMART" id="SM00342">
    <property type="entry name" value="HTH_ARAC"/>
    <property type="match status" value="1"/>
</dbReference>
<keyword evidence="1" id="KW-0805">Transcription regulation</keyword>
<dbReference type="GO" id="GO:0043565">
    <property type="term" value="F:sequence-specific DNA binding"/>
    <property type="evidence" value="ECO:0007669"/>
    <property type="project" value="InterPro"/>
</dbReference>
<dbReference type="Gene3D" id="1.10.10.60">
    <property type="entry name" value="Homeodomain-like"/>
    <property type="match status" value="2"/>
</dbReference>
<dbReference type="CDD" id="cd03138">
    <property type="entry name" value="GATase1_AraC_2"/>
    <property type="match status" value="1"/>
</dbReference>
<reference evidence="4" key="1">
    <citation type="submission" date="2016-10" db="EMBL/GenBank/DDBJ databases">
        <title>Sequence of Gallionella enrichment culture.</title>
        <authorList>
            <person name="Poehlein A."/>
            <person name="Muehling M."/>
            <person name="Daniel R."/>
        </authorList>
    </citation>
    <scope>NUCLEOTIDE SEQUENCE</scope>
</reference>
<dbReference type="SUPFAM" id="SSF46689">
    <property type="entry name" value="Homeodomain-like"/>
    <property type="match status" value="2"/>
</dbReference>
<evidence type="ECO:0000313" key="4">
    <source>
        <dbReference type="EMBL" id="OIQ92880.1"/>
    </source>
</evidence>
<keyword evidence="2" id="KW-0804">Transcription</keyword>
<dbReference type="InterPro" id="IPR009057">
    <property type="entry name" value="Homeodomain-like_sf"/>
</dbReference>
<dbReference type="Gene3D" id="3.40.50.880">
    <property type="match status" value="1"/>
</dbReference>
<dbReference type="PANTHER" id="PTHR43130">
    <property type="entry name" value="ARAC-FAMILY TRANSCRIPTIONAL REGULATOR"/>
    <property type="match status" value="1"/>
</dbReference>
<evidence type="ECO:0000256" key="2">
    <source>
        <dbReference type="ARBA" id="ARBA00023163"/>
    </source>
</evidence>
<proteinExistence type="predicted"/>
<dbReference type="InterPro" id="IPR018060">
    <property type="entry name" value="HTH_AraC"/>
</dbReference>
<dbReference type="PANTHER" id="PTHR43130:SF3">
    <property type="entry name" value="HTH-TYPE TRANSCRIPTIONAL REGULATOR RV1931C"/>
    <property type="match status" value="1"/>
</dbReference>
<dbReference type="GO" id="GO:0003700">
    <property type="term" value="F:DNA-binding transcription factor activity"/>
    <property type="evidence" value="ECO:0007669"/>
    <property type="project" value="InterPro"/>
</dbReference>
<comment type="caution">
    <text evidence="4">The sequence shown here is derived from an EMBL/GenBank/DDBJ whole genome shotgun (WGS) entry which is preliminary data.</text>
</comment>
<name>A0A1J5R9Z7_9ZZZZ</name>
<dbReference type="PROSITE" id="PS01124">
    <property type="entry name" value="HTH_ARAC_FAMILY_2"/>
    <property type="match status" value="1"/>
</dbReference>
<dbReference type="InterPro" id="IPR052158">
    <property type="entry name" value="INH-QAR"/>
</dbReference>
<accession>A0A1J5R9Z7</accession>
<sequence length="330" mass="37653">MKHITIIVPDGQSGLSTVSCIVGALDMLLEANAYRKKNGRKVIYKIELASVSKKVDYSNGLITVQPHTQISAIKKTDLIIIPASSVRSYNKAEKGNQLLIDWIERQYNFGAEVASICSGAFMLASSGILDGRTCSTHWAYAELFRNNFPEVNLQEDKLITDEHGIYTNGGGYSFLNLMLYLIEKYYDRQTAIFISKMFQVEIDRQSQSAFVIFSTQKNHHDEIIKQAQDYIEKNLHEKISVEQLSSKFSVGRRNFDRRFIKATGNTPVEYSQRVKIESAKKAFETTRKNVNEVMYEVGYLDVKAFREVFRKITGMSPLEYRGRYNKEAAV</sequence>
<dbReference type="SUPFAM" id="SSF52317">
    <property type="entry name" value="Class I glutamine amidotransferase-like"/>
    <property type="match status" value="1"/>
</dbReference>
<protein>
    <submittedName>
        <fullName evidence="4">HTH-type transcriptional regulator CdhR</fullName>
    </submittedName>
</protein>
<dbReference type="Pfam" id="PF01965">
    <property type="entry name" value="DJ-1_PfpI"/>
    <property type="match status" value="1"/>
</dbReference>
<gene>
    <name evidence="4" type="primary">cdhR_6</name>
    <name evidence="4" type="ORF">GALL_251750</name>
</gene>
<evidence type="ECO:0000256" key="1">
    <source>
        <dbReference type="ARBA" id="ARBA00023015"/>
    </source>
</evidence>
<dbReference type="InterPro" id="IPR029062">
    <property type="entry name" value="Class_I_gatase-like"/>
</dbReference>